<dbReference type="SUPFAM" id="SSF56112">
    <property type="entry name" value="Protein kinase-like (PK-like)"/>
    <property type="match status" value="1"/>
</dbReference>
<keyword evidence="5 11" id="KW-0547">Nucleotide-binding</keyword>
<dbReference type="SMART" id="SM00220">
    <property type="entry name" value="S_TKc"/>
    <property type="match status" value="1"/>
</dbReference>
<dbReference type="GO" id="GO:0000287">
    <property type="term" value="F:magnesium ion binding"/>
    <property type="evidence" value="ECO:0007669"/>
    <property type="project" value="UniProtKB-ARBA"/>
</dbReference>
<protein>
    <submittedName>
        <fullName evidence="14">Protein kinase domain-containing protein</fullName>
    </submittedName>
</protein>
<dbReference type="Pfam" id="PF00069">
    <property type="entry name" value="Pkinase"/>
    <property type="match status" value="1"/>
</dbReference>
<evidence type="ECO:0000256" key="2">
    <source>
        <dbReference type="ARBA" id="ARBA00022473"/>
    </source>
</evidence>
<evidence type="ECO:0000256" key="9">
    <source>
        <dbReference type="ARBA" id="ARBA00022843"/>
    </source>
</evidence>
<reference evidence="14" key="1">
    <citation type="submission" date="2022-01" db="EMBL/GenBank/DDBJ databases">
        <title>Genome Sequence Resource for Two Populations of Ditylenchus destructor, the Migratory Endoparasitic Phytonematode.</title>
        <authorList>
            <person name="Zhang H."/>
            <person name="Lin R."/>
            <person name="Xie B."/>
        </authorList>
    </citation>
    <scope>NUCLEOTIDE SEQUENCE</scope>
    <source>
        <strain evidence="14">BazhouSP</strain>
    </source>
</reference>
<dbReference type="EMBL" id="JAKKPZ010000004">
    <property type="protein sequence ID" value="KAI1721906.1"/>
    <property type="molecule type" value="Genomic_DNA"/>
</dbReference>
<evidence type="ECO:0000313" key="14">
    <source>
        <dbReference type="EMBL" id="KAI1721906.1"/>
    </source>
</evidence>
<keyword evidence="14" id="KW-0808">Transferase</keyword>
<keyword evidence="14" id="KW-0418">Kinase</keyword>
<dbReference type="GO" id="GO:0005737">
    <property type="term" value="C:cytoplasm"/>
    <property type="evidence" value="ECO:0007669"/>
    <property type="project" value="TreeGrafter"/>
</dbReference>
<organism evidence="14 15">
    <name type="scientific">Ditylenchus destructor</name>
    <dbReference type="NCBI Taxonomy" id="166010"/>
    <lineage>
        <taxon>Eukaryota</taxon>
        <taxon>Metazoa</taxon>
        <taxon>Ecdysozoa</taxon>
        <taxon>Nematoda</taxon>
        <taxon>Chromadorea</taxon>
        <taxon>Rhabditida</taxon>
        <taxon>Tylenchina</taxon>
        <taxon>Tylenchomorpha</taxon>
        <taxon>Sphaerularioidea</taxon>
        <taxon>Anguinidae</taxon>
        <taxon>Anguininae</taxon>
        <taxon>Ditylenchus</taxon>
    </lineage>
</organism>
<comment type="similarity">
    <text evidence="12">Belongs to the protein kinase superfamily.</text>
</comment>
<name>A0AAD4NB38_9BILA</name>
<evidence type="ECO:0000256" key="1">
    <source>
        <dbReference type="ARBA" id="ARBA00001946"/>
    </source>
</evidence>
<dbReference type="AlphaFoldDB" id="A0AAD4NB38"/>
<dbReference type="FunFam" id="1.10.510.10:FF:000571">
    <property type="entry name" value="Maternal embryonic leucine zipper kinase"/>
    <property type="match status" value="1"/>
</dbReference>
<comment type="cofactor">
    <cofactor evidence="1">
        <name>Mg(2+)</name>
        <dbReference type="ChEBI" id="CHEBI:18420"/>
    </cofactor>
</comment>
<keyword evidence="7 11" id="KW-0067">ATP-binding</keyword>
<feature type="binding site" evidence="11">
    <location>
        <position position="57"/>
    </location>
    <ligand>
        <name>ATP</name>
        <dbReference type="ChEBI" id="CHEBI:30616"/>
    </ligand>
</feature>
<dbReference type="GO" id="GO:0030154">
    <property type="term" value="P:cell differentiation"/>
    <property type="evidence" value="ECO:0007669"/>
    <property type="project" value="UniProtKB-KW"/>
</dbReference>
<evidence type="ECO:0000256" key="10">
    <source>
        <dbReference type="ARBA" id="ARBA00022871"/>
    </source>
</evidence>
<sequence>MAQIALLTSSQNRPSARQILERIGFEFSSRGYKLGNGRYSKVLVGRHTNLQRKFAIKVTNLREVTEEFRVKFLPREMKCWSQLSHNNICTLYHEFQKYGYQFAITELAEHGDLLSYVQKNGAVPERQARNWMIQLVNAVGYLHSRKIAHRDLKLENVVIFDGGTVKLCDFGFSRQSKDISSTFCGSKSYSAPEILSGIVYDIFKADIWSLGVVGFVMVTNSMPFREDVDHNSQIVEAQRSRHYRYPALGLSVACRQSIDTMMTFEPGRRPSIKECRQLPWFLP</sequence>
<feature type="domain" description="Protein kinase" evidence="13">
    <location>
        <begin position="28"/>
        <end position="281"/>
    </location>
</feature>
<evidence type="ECO:0000256" key="7">
    <source>
        <dbReference type="ARBA" id="ARBA00022840"/>
    </source>
</evidence>
<evidence type="ECO:0000256" key="5">
    <source>
        <dbReference type="ARBA" id="ARBA00022741"/>
    </source>
</evidence>
<dbReference type="PROSITE" id="PS50011">
    <property type="entry name" value="PROTEIN_KINASE_DOM"/>
    <property type="match status" value="1"/>
</dbReference>
<keyword evidence="6" id="KW-0221">Differentiation</keyword>
<dbReference type="GO" id="GO:0050321">
    <property type="term" value="F:tau-protein kinase activity"/>
    <property type="evidence" value="ECO:0007669"/>
    <property type="project" value="TreeGrafter"/>
</dbReference>
<evidence type="ECO:0000256" key="3">
    <source>
        <dbReference type="ARBA" id="ARBA00022553"/>
    </source>
</evidence>
<keyword evidence="10" id="KW-0744">Spermatogenesis</keyword>
<proteinExistence type="inferred from homology"/>
<evidence type="ECO:0000256" key="12">
    <source>
        <dbReference type="RuleBase" id="RU000304"/>
    </source>
</evidence>
<dbReference type="PROSITE" id="PS00107">
    <property type="entry name" value="PROTEIN_KINASE_ATP"/>
    <property type="match status" value="1"/>
</dbReference>
<dbReference type="PANTHER" id="PTHR24346:SF102">
    <property type="entry name" value="TESTIS-SPECIFIC SERINE_THREONINE-PROTEIN KINASE 1"/>
    <property type="match status" value="1"/>
</dbReference>
<keyword evidence="3" id="KW-0597">Phosphoprotein</keyword>
<comment type="caution">
    <text evidence="14">The sequence shown here is derived from an EMBL/GenBank/DDBJ whole genome shotgun (WGS) entry which is preliminary data.</text>
</comment>
<keyword evidence="9" id="KW-0832">Ubl conjugation</keyword>
<keyword evidence="15" id="KW-1185">Reference proteome</keyword>
<dbReference type="Gene3D" id="1.10.510.10">
    <property type="entry name" value="Transferase(Phosphotransferase) domain 1"/>
    <property type="match status" value="1"/>
</dbReference>
<evidence type="ECO:0000256" key="6">
    <source>
        <dbReference type="ARBA" id="ARBA00022782"/>
    </source>
</evidence>
<evidence type="ECO:0000256" key="8">
    <source>
        <dbReference type="ARBA" id="ARBA00022842"/>
    </source>
</evidence>
<keyword evidence="4" id="KW-0479">Metal-binding</keyword>
<dbReference type="PANTHER" id="PTHR24346">
    <property type="entry name" value="MAP/MICROTUBULE AFFINITY-REGULATING KINASE"/>
    <property type="match status" value="1"/>
</dbReference>
<dbReference type="Proteomes" id="UP001201812">
    <property type="component" value="Unassembled WGS sequence"/>
</dbReference>
<dbReference type="GO" id="GO:0000226">
    <property type="term" value="P:microtubule cytoskeleton organization"/>
    <property type="evidence" value="ECO:0007669"/>
    <property type="project" value="TreeGrafter"/>
</dbReference>
<dbReference type="GO" id="GO:0035556">
    <property type="term" value="P:intracellular signal transduction"/>
    <property type="evidence" value="ECO:0007669"/>
    <property type="project" value="TreeGrafter"/>
</dbReference>
<dbReference type="InterPro" id="IPR011009">
    <property type="entry name" value="Kinase-like_dom_sf"/>
</dbReference>
<dbReference type="InterPro" id="IPR017441">
    <property type="entry name" value="Protein_kinase_ATP_BS"/>
</dbReference>
<dbReference type="GO" id="GO:0005524">
    <property type="term" value="F:ATP binding"/>
    <property type="evidence" value="ECO:0007669"/>
    <property type="project" value="UniProtKB-UniRule"/>
</dbReference>
<accession>A0AAD4NB38</accession>
<dbReference type="PROSITE" id="PS00108">
    <property type="entry name" value="PROTEIN_KINASE_ST"/>
    <property type="match status" value="1"/>
</dbReference>
<keyword evidence="12" id="KW-0723">Serine/threonine-protein kinase</keyword>
<keyword evidence="8" id="KW-0460">Magnesium</keyword>
<evidence type="ECO:0000259" key="13">
    <source>
        <dbReference type="PROSITE" id="PS50011"/>
    </source>
</evidence>
<keyword evidence="2" id="KW-0217">Developmental protein</keyword>
<evidence type="ECO:0000313" key="15">
    <source>
        <dbReference type="Proteomes" id="UP001201812"/>
    </source>
</evidence>
<dbReference type="InterPro" id="IPR000719">
    <property type="entry name" value="Prot_kinase_dom"/>
</dbReference>
<dbReference type="GO" id="GO:0007283">
    <property type="term" value="P:spermatogenesis"/>
    <property type="evidence" value="ECO:0007669"/>
    <property type="project" value="UniProtKB-KW"/>
</dbReference>
<gene>
    <name evidence="14" type="ORF">DdX_04193</name>
</gene>
<dbReference type="InterPro" id="IPR008271">
    <property type="entry name" value="Ser/Thr_kinase_AS"/>
</dbReference>
<evidence type="ECO:0000256" key="11">
    <source>
        <dbReference type="PROSITE-ProRule" id="PRU10141"/>
    </source>
</evidence>
<evidence type="ECO:0000256" key="4">
    <source>
        <dbReference type="ARBA" id="ARBA00022723"/>
    </source>
</evidence>